<gene>
    <name evidence="3" type="ORF">Bca52824_009198</name>
</gene>
<organism evidence="3 4">
    <name type="scientific">Brassica carinata</name>
    <name type="common">Ethiopian mustard</name>
    <name type="synonym">Abyssinian cabbage</name>
    <dbReference type="NCBI Taxonomy" id="52824"/>
    <lineage>
        <taxon>Eukaryota</taxon>
        <taxon>Viridiplantae</taxon>
        <taxon>Streptophyta</taxon>
        <taxon>Embryophyta</taxon>
        <taxon>Tracheophyta</taxon>
        <taxon>Spermatophyta</taxon>
        <taxon>Magnoliopsida</taxon>
        <taxon>eudicotyledons</taxon>
        <taxon>Gunneridae</taxon>
        <taxon>Pentapetalae</taxon>
        <taxon>rosids</taxon>
        <taxon>malvids</taxon>
        <taxon>Brassicales</taxon>
        <taxon>Brassicaceae</taxon>
        <taxon>Brassiceae</taxon>
        <taxon>Brassica</taxon>
    </lineage>
</organism>
<keyword evidence="4" id="KW-1185">Reference proteome</keyword>
<evidence type="ECO:0000256" key="1">
    <source>
        <dbReference type="SAM" id="MobiDB-lite"/>
    </source>
</evidence>
<evidence type="ECO:0000313" key="4">
    <source>
        <dbReference type="Proteomes" id="UP000886595"/>
    </source>
</evidence>
<accession>A0A8X8B8W3</accession>
<evidence type="ECO:0008006" key="5">
    <source>
        <dbReference type="Google" id="ProtNLM"/>
    </source>
</evidence>
<keyword evidence="2" id="KW-0812">Transmembrane</keyword>
<dbReference type="AlphaFoldDB" id="A0A8X8B8W3"/>
<keyword evidence="2" id="KW-1133">Transmembrane helix</keyword>
<keyword evidence="2" id="KW-0472">Membrane</keyword>
<sequence>MDPSSRKRGPESEDGRDDDKKRHVSDKSPLPEPSFANYVESDSESELEYFSKAKELSASNFPPQTTELELMSFFGAADPATMASTSPPILPITTSQELLLLQVNYLAVATAIVGFSLSSSSVSSRLVFVVFLTDVGSVLVSAVMVGVALVCAHGVFWRAPEDLFLDEQETAATGFLSFLASPAVVARA</sequence>
<comment type="caution">
    <text evidence="3">The sequence shown here is derived from an EMBL/GenBank/DDBJ whole genome shotgun (WGS) entry which is preliminary data.</text>
</comment>
<dbReference type="EMBL" id="JAAMPC010000002">
    <property type="protein sequence ID" value="KAG2326470.1"/>
    <property type="molecule type" value="Genomic_DNA"/>
</dbReference>
<protein>
    <recommendedName>
        <fullName evidence="5">Transmembrane protein</fullName>
    </recommendedName>
</protein>
<reference evidence="3 4" key="1">
    <citation type="submission" date="2020-02" db="EMBL/GenBank/DDBJ databases">
        <authorList>
            <person name="Ma Q."/>
            <person name="Huang Y."/>
            <person name="Song X."/>
            <person name="Pei D."/>
        </authorList>
    </citation>
    <scope>NUCLEOTIDE SEQUENCE [LARGE SCALE GENOMIC DNA]</scope>
    <source>
        <strain evidence="3">Sxm20200214</strain>
        <tissue evidence="3">Leaf</tissue>
    </source>
</reference>
<evidence type="ECO:0000256" key="2">
    <source>
        <dbReference type="SAM" id="Phobius"/>
    </source>
</evidence>
<feature type="transmembrane region" description="Helical" evidence="2">
    <location>
        <begin position="138"/>
        <end position="157"/>
    </location>
</feature>
<feature type="region of interest" description="Disordered" evidence="1">
    <location>
        <begin position="1"/>
        <end position="38"/>
    </location>
</feature>
<dbReference type="Proteomes" id="UP000886595">
    <property type="component" value="Unassembled WGS sequence"/>
</dbReference>
<proteinExistence type="predicted"/>
<evidence type="ECO:0000313" key="3">
    <source>
        <dbReference type="EMBL" id="KAG2326470.1"/>
    </source>
</evidence>
<dbReference type="OrthoDB" id="63113at2759"/>
<feature type="compositionally biased region" description="Basic and acidic residues" evidence="1">
    <location>
        <begin position="1"/>
        <end position="21"/>
    </location>
</feature>
<name>A0A8X8B8W3_BRACI</name>
<feature type="transmembrane region" description="Helical" evidence="2">
    <location>
        <begin position="98"/>
        <end position="118"/>
    </location>
</feature>